<evidence type="ECO:0000313" key="6">
    <source>
        <dbReference type="EMBL" id="GID74785.1"/>
    </source>
</evidence>
<evidence type="ECO:0000256" key="3">
    <source>
        <dbReference type="ARBA" id="ARBA00022827"/>
    </source>
</evidence>
<dbReference type="RefSeq" id="WP_203763719.1">
    <property type="nucleotide sequence ID" value="NZ_BAAABO010000012.1"/>
</dbReference>
<comment type="cofactor">
    <cofactor evidence="1">
        <name>FAD</name>
        <dbReference type="ChEBI" id="CHEBI:57692"/>
    </cofactor>
</comment>
<proteinExistence type="predicted"/>
<evidence type="ECO:0000259" key="5">
    <source>
        <dbReference type="Pfam" id="PF00890"/>
    </source>
</evidence>
<keyword evidence="3" id="KW-0274">FAD</keyword>
<evidence type="ECO:0000256" key="4">
    <source>
        <dbReference type="ARBA" id="ARBA00023002"/>
    </source>
</evidence>
<sequence length="548" mass="58387">MDEARYDFVVVGSGTGMLAALTAAEAGLSVLIVEKSKYFGGSTALSGGGFWIPNNGLLRRAGVVDTPERAREYLRHVTAGESPESRWDTHISHGPAAVDVMRRRTPLRWQWMTGYADYFPELPGGSAAGRAMEPKPFDVRRLGPDRARLRPPALAAPFPMPVSGRTYKWLNLVARHPRGVVTGAKLLGLGLGGLAIRREYQAGGAALAAGLFAGVRAARIPVWFETPLKDLVVEGGRVTGVVVTRDGKDVTVRASRGVLLSAGGFDRNAARRHKHQSPQLDTDWSLGNPENTGDAIDIAEAAGADLAFMNEAWWFPAVPVPGPMPGPLLAERSLPGQIIVNQQGRRFMNEAVNYMTAGQILLGEELPVWMVFDQRYRNRYVFGGGVFPRQPLPQTWYDAGVAVKAATVPELAAKTGLAALPGTLDRFNLQAASGRDDDYHRGDSAYDRYYGDPAVTPNPCLGPIDQAPFYAVKVVPGDLGTCGGIRADGLARALRPDGSIIEGLYATGNAAGNAFGRVYPGPGATIGQGLTFGYAAAQHAAGKLAAAH</sequence>
<evidence type="ECO:0000256" key="2">
    <source>
        <dbReference type="ARBA" id="ARBA00022630"/>
    </source>
</evidence>
<comment type="caution">
    <text evidence="6">The sequence shown here is derived from an EMBL/GenBank/DDBJ whole genome shotgun (WGS) entry which is preliminary data.</text>
</comment>
<dbReference type="SUPFAM" id="SSF56425">
    <property type="entry name" value="Succinate dehydrogenase/fumarate reductase flavoprotein, catalytic domain"/>
    <property type="match status" value="1"/>
</dbReference>
<keyword evidence="4" id="KW-0560">Oxidoreductase</keyword>
<dbReference type="SUPFAM" id="SSF51905">
    <property type="entry name" value="FAD/NAD(P)-binding domain"/>
    <property type="match status" value="1"/>
</dbReference>
<protein>
    <submittedName>
        <fullName evidence="6">3-ketosteroid-delta-1-dehydrogenase</fullName>
    </submittedName>
</protein>
<dbReference type="PANTHER" id="PTHR43400">
    <property type="entry name" value="FUMARATE REDUCTASE"/>
    <property type="match status" value="1"/>
</dbReference>
<dbReference type="InterPro" id="IPR036188">
    <property type="entry name" value="FAD/NAD-bd_sf"/>
</dbReference>
<dbReference type="Proteomes" id="UP000609879">
    <property type="component" value="Unassembled WGS sequence"/>
</dbReference>
<keyword evidence="2" id="KW-0285">Flavoprotein</keyword>
<dbReference type="Pfam" id="PF00890">
    <property type="entry name" value="FAD_binding_2"/>
    <property type="match status" value="1"/>
</dbReference>
<dbReference type="Gene3D" id="3.50.50.60">
    <property type="entry name" value="FAD/NAD(P)-binding domain"/>
    <property type="match status" value="2"/>
</dbReference>
<reference evidence="6 7" key="1">
    <citation type="submission" date="2021-01" db="EMBL/GenBank/DDBJ databases">
        <title>Whole genome shotgun sequence of Actinoplanes deccanensis NBRC 13994.</title>
        <authorList>
            <person name="Komaki H."/>
            <person name="Tamura T."/>
        </authorList>
    </citation>
    <scope>NUCLEOTIDE SEQUENCE [LARGE SCALE GENOMIC DNA]</scope>
    <source>
        <strain evidence="6 7">NBRC 13994</strain>
    </source>
</reference>
<dbReference type="InterPro" id="IPR027477">
    <property type="entry name" value="Succ_DH/fumarate_Rdtase_cat_sf"/>
</dbReference>
<name>A0ABQ3Y472_9ACTN</name>
<feature type="domain" description="FAD-dependent oxidoreductase 2 FAD-binding" evidence="5">
    <location>
        <begin position="7"/>
        <end position="525"/>
    </location>
</feature>
<evidence type="ECO:0000313" key="7">
    <source>
        <dbReference type="Proteomes" id="UP000609879"/>
    </source>
</evidence>
<gene>
    <name evidence="6" type="ORF">Ade02nite_34260</name>
</gene>
<organism evidence="6 7">
    <name type="scientific">Paractinoplanes deccanensis</name>
    <dbReference type="NCBI Taxonomy" id="113561"/>
    <lineage>
        <taxon>Bacteria</taxon>
        <taxon>Bacillati</taxon>
        <taxon>Actinomycetota</taxon>
        <taxon>Actinomycetes</taxon>
        <taxon>Micromonosporales</taxon>
        <taxon>Micromonosporaceae</taxon>
        <taxon>Paractinoplanes</taxon>
    </lineage>
</organism>
<evidence type="ECO:0000256" key="1">
    <source>
        <dbReference type="ARBA" id="ARBA00001974"/>
    </source>
</evidence>
<dbReference type="InterPro" id="IPR050315">
    <property type="entry name" value="FAD-oxidoreductase_2"/>
</dbReference>
<dbReference type="EMBL" id="BOMI01000065">
    <property type="protein sequence ID" value="GID74785.1"/>
    <property type="molecule type" value="Genomic_DNA"/>
</dbReference>
<dbReference type="PANTHER" id="PTHR43400:SF10">
    <property type="entry name" value="3-OXOSTEROID 1-DEHYDROGENASE"/>
    <property type="match status" value="1"/>
</dbReference>
<accession>A0ABQ3Y472</accession>
<keyword evidence="7" id="KW-1185">Reference proteome</keyword>
<dbReference type="InterPro" id="IPR003953">
    <property type="entry name" value="FAD-dep_OxRdtase_2_FAD-bd"/>
</dbReference>